<evidence type="ECO:0000313" key="2">
    <source>
        <dbReference type="EMBL" id="KAL0309082.1"/>
    </source>
</evidence>
<accession>A0AAW2KT91</accession>
<name>A0AAW2KT91_SESRA</name>
<gene>
    <name evidence="2" type="ORF">Sradi_5850500</name>
</gene>
<evidence type="ECO:0000256" key="1">
    <source>
        <dbReference type="SAM" id="MobiDB-lite"/>
    </source>
</evidence>
<protein>
    <submittedName>
        <fullName evidence="2">Uncharacterized protein</fullName>
    </submittedName>
</protein>
<reference evidence="2" key="2">
    <citation type="journal article" date="2024" name="Plant">
        <title>Genomic evolution and insights into agronomic trait innovations of Sesamum species.</title>
        <authorList>
            <person name="Miao H."/>
            <person name="Wang L."/>
            <person name="Qu L."/>
            <person name="Liu H."/>
            <person name="Sun Y."/>
            <person name="Le M."/>
            <person name="Wang Q."/>
            <person name="Wei S."/>
            <person name="Zheng Y."/>
            <person name="Lin W."/>
            <person name="Duan Y."/>
            <person name="Cao H."/>
            <person name="Xiong S."/>
            <person name="Wang X."/>
            <person name="Wei L."/>
            <person name="Li C."/>
            <person name="Ma Q."/>
            <person name="Ju M."/>
            <person name="Zhao R."/>
            <person name="Li G."/>
            <person name="Mu C."/>
            <person name="Tian Q."/>
            <person name="Mei H."/>
            <person name="Zhang T."/>
            <person name="Gao T."/>
            <person name="Zhang H."/>
        </authorList>
    </citation>
    <scope>NUCLEOTIDE SEQUENCE</scope>
    <source>
        <strain evidence="2">G02</strain>
    </source>
</reference>
<feature type="region of interest" description="Disordered" evidence="1">
    <location>
        <begin position="1"/>
        <end position="81"/>
    </location>
</feature>
<organism evidence="2">
    <name type="scientific">Sesamum radiatum</name>
    <name type="common">Black benniseed</name>
    <dbReference type="NCBI Taxonomy" id="300843"/>
    <lineage>
        <taxon>Eukaryota</taxon>
        <taxon>Viridiplantae</taxon>
        <taxon>Streptophyta</taxon>
        <taxon>Embryophyta</taxon>
        <taxon>Tracheophyta</taxon>
        <taxon>Spermatophyta</taxon>
        <taxon>Magnoliopsida</taxon>
        <taxon>eudicotyledons</taxon>
        <taxon>Gunneridae</taxon>
        <taxon>Pentapetalae</taxon>
        <taxon>asterids</taxon>
        <taxon>lamiids</taxon>
        <taxon>Lamiales</taxon>
        <taxon>Pedaliaceae</taxon>
        <taxon>Sesamum</taxon>
    </lineage>
</organism>
<dbReference type="AlphaFoldDB" id="A0AAW2KT91"/>
<proteinExistence type="predicted"/>
<feature type="compositionally biased region" description="Polar residues" evidence="1">
    <location>
        <begin position="38"/>
        <end position="47"/>
    </location>
</feature>
<reference evidence="2" key="1">
    <citation type="submission" date="2020-06" db="EMBL/GenBank/DDBJ databases">
        <authorList>
            <person name="Li T."/>
            <person name="Hu X."/>
            <person name="Zhang T."/>
            <person name="Song X."/>
            <person name="Zhang H."/>
            <person name="Dai N."/>
            <person name="Sheng W."/>
            <person name="Hou X."/>
            <person name="Wei L."/>
        </authorList>
    </citation>
    <scope>NUCLEOTIDE SEQUENCE</scope>
    <source>
        <strain evidence="2">G02</strain>
        <tissue evidence="2">Leaf</tissue>
    </source>
</reference>
<sequence>MPTETSGIPSAAATSAPTTGRRSPTMSLLDAPPAPLRQPSSAATRWRSSGKGIVLRSSEPPLTEGSAASPPHGSTSRECTPWRKAPILPLLPRTTKRRMIIRTASNESTICIIIITKRVISEVKGLRITGQQVLFESRSRVGRLRGLLGEGLF</sequence>
<comment type="caution">
    <text evidence="2">The sequence shown here is derived from an EMBL/GenBank/DDBJ whole genome shotgun (WGS) entry which is preliminary data.</text>
</comment>
<dbReference type="EMBL" id="JACGWJ010000027">
    <property type="protein sequence ID" value="KAL0309082.1"/>
    <property type="molecule type" value="Genomic_DNA"/>
</dbReference>
<feature type="compositionally biased region" description="Low complexity" evidence="1">
    <location>
        <begin position="1"/>
        <end position="23"/>
    </location>
</feature>